<comment type="caution">
    <text evidence="6">The sequence shown here is derived from an EMBL/GenBank/DDBJ whole genome shotgun (WGS) entry which is preliminary data.</text>
</comment>
<comment type="pathway">
    <text evidence="1">Lipid metabolism.</text>
</comment>
<dbReference type="PANTHER" id="PTHR10434:SF11">
    <property type="entry name" value="1-ACYL-SN-GLYCEROL-3-PHOSPHATE ACYLTRANSFERASE"/>
    <property type="match status" value="1"/>
</dbReference>
<dbReference type="AlphaFoldDB" id="A0A846MMZ9"/>
<evidence type="ECO:0000256" key="1">
    <source>
        <dbReference type="ARBA" id="ARBA00005189"/>
    </source>
</evidence>
<protein>
    <submittedName>
        <fullName evidence="6">1-acyl-sn-glycerol-3-phosphate acyltransferase</fullName>
        <ecNumber evidence="6">2.3.1.51</ecNumber>
    </submittedName>
</protein>
<proteinExistence type="predicted"/>
<name>A0A846MMZ9_9BACT</name>
<feature type="transmembrane region" description="Helical" evidence="4">
    <location>
        <begin position="12"/>
        <end position="37"/>
    </location>
</feature>
<evidence type="ECO:0000256" key="3">
    <source>
        <dbReference type="ARBA" id="ARBA00023315"/>
    </source>
</evidence>
<feature type="domain" description="Phospholipid/glycerol acyltransferase" evidence="5">
    <location>
        <begin position="79"/>
        <end position="199"/>
    </location>
</feature>
<dbReference type="EC" id="2.3.1.51" evidence="6"/>
<dbReference type="GO" id="GO:0003841">
    <property type="term" value="F:1-acylglycerol-3-phosphate O-acyltransferase activity"/>
    <property type="evidence" value="ECO:0007669"/>
    <property type="project" value="UniProtKB-EC"/>
</dbReference>
<dbReference type="SUPFAM" id="SSF69593">
    <property type="entry name" value="Glycerol-3-phosphate (1)-acyltransferase"/>
    <property type="match status" value="1"/>
</dbReference>
<dbReference type="Proteomes" id="UP000537126">
    <property type="component" value="Unassembled WGS sequence"/>
</dbReference>
<dbReference type="PANTHER" id="PTHR10434">
    <property type="entry name" value="1-ACYL-SN-GLYCEROL-3-PHOSPHATE ACYLTRANSFERASE"/>
    <property type="match status" value="1"/>
</dbReference>
<keyword evidence="4" id="KW-1133">Transmembrane helix</keyword>
<dbReference type="EMBL" id="JAASRN010000001">
    <property type="protein sequence ID" value="NIK72792.1"/>
    <property type="molecule type" value="Genomic_DNA"/>
</dbReference>
<evidence type="ECO:0000256" key="2">
    <source>
        <dbReference type="ARBA" id="ARBA00022679"/>
    </source>
</evidence>
<evidence type="ECO:0000256" key="4">
    <source>
        <dbReference type="SAM" id="Phobius"/>
    </source>
</evidence>
<keyword evidence="2 6" id="KW-0808">Transferase</keyword>
<organism evidence="6 7">
    <name type="scientific">Thermonema lapsum</name>
    <dbReference type="NCBI Taxonomy" id="28195"/>
    <lineage>
        <taxon>Bacteria</taxon>
        <taxon>Pseudomonadati</taxon>
        <taxon>Bacteroidota</taxon>
        <taxon>Cytophagia</taxon>
        <taxon>Cytophagales</taxon>
        <taxon>Thermonemataceae</taxon>
        <taxon>Thermonema</taxon>
    </lineage>
</organism>
<sequence length="253" mass="28989">MKKTPLNLIAGLIYAPFMGLILLLFHPVNVLATYMGYRMQMRAIHAMMWSLMNSLLILGIRFKVNGKELLEQLPDDRPLILVSNHQSIFDIPAIGWVFRKKHHAKFISKKSLMYNIPSVSWHLRHGKHVCIDRKDKESSLEAIKSFAEVIRREKLAACIFAEGTRARDGKLKPFKTAGFEQLVASIPKAIVVPIALENFWKLTYHKLLYMPIGITVRLHLLGAYEISAFDSPKALLQRCEEDIRRCLRQQAVA</sequence>
<accession>A0A846MMZ9</accession>
<evidence type="ECO:0000259" key="5">
    <source>
        <dbReference type="SMART" id="SM00563"/>
    </source>
</evidence>
<dbReference type="InterPro" id="IPR002123">
    <property type="entry name" value="Plipid/glycerol_acylTrfase"/>
</dbReference>
<keyword evidence="4" id="KW-0812">Transmembrane</keyword>
<dbReference type="CDD" id="cd07989">
    <property type="entry name" value="LPLAT_AGPAT-like"/>
    <property type="match status" value="1"/>
</dbReference>
<keyword evidence="3 6" id="KW-0012">Acyltransferase</keyword>
<keyword evidence="7" id="KW-1185">Reference proteome</keyword>
<gene>
    <name evidence="6" type="ORF">FHS56_000278</name>
</gene>
<dbReference type="GO" id="GO:0006654">
    <property type="term" value="P:phosphatidic acid biosynthetic process"/>
    <property type="evidence" value="ECO:0007669"/>
    <property type="project" value="TreeGrafter"/>
</dbReference>
<evidence type="ECO:0000313" key="6">
    <source>
        <dbReference type="EMBL" id="NIK72792.1"/>
    </source>
</evidence>
<dbReference type="SMART" id="SM00563">
    <property type="entry name" value="PlsC"/>
    <property type="match status" value="1"/>
</dbReference>
<reference evidence="6 7" key="1">
    <citation type="submission" date="2020-03" db="EMBL/GenBank/DDBJ databases">
        <title>Genomic Encyclopedia of Type Strains, Phase IV (KMG-IV): sequencing the most valuable type-strain genomes for metagenomic binning, comparative biology and taxonomic classification.</title>
        <authorList>
            <person name="Goeker M."/>
        </authorList>
    </citation>
    <scope>NUCLEOTIDE SEQUENCE [LARGE SCALE GENOMIC DNA]</scope>
    <source>
        <strain evidence="6 7">DSM 5718</strain>
    </source>
</reference>
<dbReference type="Pfam" id="PF01553">
    <property type="entry name" value="Acyltransferase"/>
    <property type="match status" value="1"/>
</dbReference>
<dbReference type="RefSeq" id="WP_166918096.1">
    <property type="nucleotide sequence ID" value="NZ_JAASRN010000001.1"/>
</dbReference>
<evidence type="ECO:0000313" key="7">
    <source>
        <dbReference type="Proteomes" id="UP000537126"/>
    </source>
</evidence>
<keyword evidence="4" id="KW-0472">Membrane</keyword>